<evidence type="ECO:0000313" key="3">
    <source>
        <dbReference type="Proteomes" id="UP001223646"/>
    </source>
</evidence>
<dbReference type="RefSeq" id="WP_016421971.1">
    <property type="nucleotide sequence ID" value="NZ_CP175786.1"/>
</dbReference>
<gene>
    <name evidence="2" type="ORF">QP460_010540</name>
</gene>
<reference evidence="2" key="2">
    <citation type="submission" date="2024-05" db="EMBL/GenBank/DDBJ databases">
        <authorList>
            <person name="Wolfe A."/>
        </authorList>
    </citation>
    <scope>NUCLEOTIDE SEQUENCE</scope>
    <source>
        <strain evidence="2">UMB1064</strain>
    </source>
</reference>
<evidence type="ECO:0000313" key="2">
    <source>
        <dbReference type="EMBL" id="MEO3718019.1"/>
    </source>
</evidence>
<dbReference type="Pfam" id="PF11209">
    <property type="entry name" value="LmeA"/>
    <property type="match status" value="1"/>
</dbReference>
<dbReference type="InterPro" id="IPR021373">
    <property type="entry name" value="DUF2993"/>
</dbReference>
<keyword evidence="1" id="KW-1133">Transmembrane helix</keyword>
<accession>A0AAW9SX02</accession>
<evidence type="ECO:0000256" key="1">
    <source>
        <dbReference type="SAM" id="Phobius"/>
    </source>
</evidence>
<reference evidence="2" key="1">
    <citation type="submission" date="2023-05" db="EMBL/GenBank/DDBJ databases">
        <authorList>
            <person name="Du J."/>
        </authorList>
    </citation>
    <scope>NUCLEOTIDE SEQUENCE</scope>
    <source>
        <strain evidence="2">UMB1064</strain>
    </source>
</reference>
<keyword evidence="1" id="KW-0812">Transmembrane</keyword>
<protein>
    <submittedName>
        <fullName evidence="2">LmeA family phospholipid-binding protein</fullName>
    </submittedName>
</protein>
<organism evidence="2 3">
    <name type="scientific">Corynebacterium amycolatum</name>
    <dbReference type="NCBI Taxonomy" id="43765"/>
    <lineage>
        <taxon>Bacteria</taxon>
        <taxon>Bacillati</taxon>
        <taxon>Actinomycetota</taxon>
        <taxon>Actinomycetes</taxon>
        <taxon>Mycobacteriales</taxon>
        <taxon>Corynebacteriaceae</taxon>
        <taxon>Corynebacterium</taxon>
    </lineage>
</organism>
<sequence>MSSAKRSSSVKVLPTVLGVIIVVALIAIAGEIGVRMFVSKEISDGYRTSAEERGATVTEDPKVSFGTRPMLLALATKSVPSMDLSTPNTLEVKNPEALGGAPEINGDPAAEVHLENVDLSNRADPTAESLRVDVTIPPQLLQALINRESGVRASTITPLPDEGLFNIEFASGFATSKFRPIANGGHIEINLEGGSILGLNLDGLAGWLGEASGTLLSYDIGHGMQVEEAHVTGEGLALTLTGANLPLSTVSELTFS</sequence>
<dbReference type="Proteomes" id="UP001223646">
    <property type="component" value="Unassembled WGS sequence"/>
</dbReference>
<comment type="caution">
    <text evidence="2">The sequence shown here is derived from an EMBL/GenBank/DDBJ whole genome shotgun (WGS) entry which is preliminary data.</text>
</comment>
<dbReference type="EMBL" id="JASOOY020000034">
    <property type="protein sequence ID" value="MEO3718019.1"/>
    <property type="molecule type" value="Genomic_DNA"/>
</dbReference>
<name>A0AAW9SX02_CORAY</name>
<keyword evidence="1" id="KW-0472">Membrane</keyword>
<dbReference type="AlphaFoldDB" id="A0AAW9SX02"/>
<feature type="transmembrane region" description="Helical" evidence="1">
    <location>
        <begin position="12"/>
        <end position="30"/>
    </location>
</feature>
<proteinExistence type="predicted"/>